<keyword evidence="2" id="KW-1185">Reference proteome</keyword>
<gene>
    <name evidence="1" type="ORF">ILUMI_20211</name>
</gene>
<dbReference type="EMBL" id="VTPC01089057">
    <property type="protein sequence ID" value="KAF2885964.1"/>
    <property type="molecule type" value="Genomic_DNA"/>
</dbReference>
<dbReference type="Proteomes" id="UP000801492">
    <property type="component" value="Unassembled WGS sequence"/>
</dbReference>
<evidence type="ECO:0000313" key="1">
    <source>
        <dbReference type="EMBL" id="KAF2885964.1"/>
    </source>
</evidence>
<dbReference type="AlphaFoldDB" id="A0A8K0CGT0"/>
<accession>A0A8K0CGT0</accession>
<evidence type="ECO:0000313" key="2">
    <source>
        <dbReference type="Proteomes" id="UP000801492"/>
    </source>
</evidence>
<comment type="caution">
    <text evidence="1">The sequence shown here is derived from an EMBL/GenBank/DDBJ whole genome shotgun (WGS) entry which is preliminary data.</text>
</comment>
<proteinExistence type="predicted"/>
<organism evidence="1 2">
    <name type="scientific">Ignelater luminosus</name>
    <name type="common">Cucubano</name>
    <name type="synonym">Pyrophorus luminosus</name>
    <dbReference type="NCBI Taxonomy" id="2038154"/>
    <lineage>
        <taxon>Eukaryota</taxon>
        <taxon>Metazoa</taxon>
        <taxon>Ecdysozoa</taxon>
        <taxon>Arthropoda</taxon>
        <taxon>Hexapoda</taxon>
        <taxon>Insecta</taxon>
        <taxon>Pterygota</taxon>
        <taxon>Neoptera</taxon>
        <taxon>Endopterygota</taxon>
        <taxon>Coleoptera</taxon>
        <taxon>Polyphaga</taxon>
        <taxon>Elateriformia</taxon>
        <taxon>Elateroidea</taxon>
        <taxon>Elateridae</taxon>
        <taxon>Agrypninae</taxon>
        <taxon>Pyrophorini</taxon>
        <taxon>Ignelater</taxon>
    </lineage>
</organism>
<reference evidence="1" key="1">
    <citation type="submission" date="2019-08" db="EMBL/GenBank/DDBJ databases">
        <title>The genome of the North American firefly Photinus pyralis.</title>
        <authorList>
            <consortium name="Photinus pyralis genome working group"/>
            <person name="Fallon T.R."/>
            <person name="Sander Lower S.E."/>
            <person name="Weng J.-K."/>
        </authorList>
    </citation>
    <scope>NUCLEOTIDE SEQUENCE</scope>
    <source>
        <strain evidence="1">TRF0915ILg1</strain>
        <tissue evidence="1">Whole body</tissue>
    </source>
</reference>
<name>A0A8K0CGT0_IGNLU</name>
<sequence>MERFSKLERKLLKSPKLCSEYVNFMREYINLGHMTKLTTSAEKYSETVNSNIQLLDSTVSLHNILPHYAVINAGFFTAKLRVVFYYKLSDRTTIPGMEFCAALLLAQLMQKLKASELADNPLWWYGPPFLQLTSDQWPGQLKLRDTPCSEPNTSLQPACNFLQHPDLSLLRKIFISNNAEAKCMIAKKTTELQTALSVLIKLCQSEEFSQEVKDINLLQQPSVRQMYESRLNNLFNKRRVNKDIETEYNSIKQAVQDAAYEALSYIEGKEKSQSPVLFTEEIERLVKEKHETQRSD</sequence>
<protein>
    <submittedName>
        <fullName evidence="1">Uncharacterized protein</fullName>
    </submittedName>
</protein>